<dbReference type="InterPro" id="IPR029028">
    <property type="entry name" value="Alpha/beta_knot_MTases"/>
</dbReference>
<dbReference type="Gene3D" id="3.30.1330.30">
    <property type="match status" value="1"/>
</dbReference>
<keyword evidence="3" id="KW-0808">Transferase</keyword>
<dbReference type="Pfam" id="PF00588">
    <property type="entry name" value="SpoU_methylase"/>
    <property type="match status" value="1"/>
</dbReference>
<dbReference type="SMART" id="SM00967">
    <property type="entry name" value="SpoU_sub_bind"/>
    <property type="match status" value="1"/>
</dbReference>
<dbReference type="Proteomes" id="UP000654345">
    <property type="component" value="Unassembled WGS sequence"/>
</dbReference>
<gene>
    <name evidence="5" type="ORF">KSB_21720</name>
</gene>
<dbReference type="InterPro" id="IPR013123">
    <property type="entry name" value="SpoU_subst-bd"/>
</dbReference>
<dbReference type="GO" id="GO:0008168">
    <property type="term" value="F:methyltransferase activity"/>
    <property type="evidence" value="ECO:0007669"/>
    <property type="project" value="UniProtKB-KW"/>
</dbReference>
<sequence>MTLISSTANPRVSKLQRLHTTRGRKKSGQCLLEGPHLLLALLDAGMVPLEVYYQPEVMQRQAETRLLLERVKNAELGEQQLFEVSERVMEAISDVQTSQGIVCVMDLAAFEAATVTRRRAPASRPALLILDDLADPGNMGTIMRTALAADVERVLLTPNCVDCFNPKVIRSAAGAHLFLPVERNVNWDEIQERVRAHCQERVLMAEAHSPNVYFDLDLVAPFALIIGNEAHGPSQAARALATIPVAIPQAAGIESLNAAMAAGILLYEAVRQRSVARR</sequence>
<dbReference type="InterPro" id="IPR029026">
    <property type="entry name" value="tRNA_m1G_MTases_N"/>
</dbReference>
<dbReference type="InterPro" id="IPR053888">
    <property type="entry name" value="MRM3-like_sub_bind"/>
</dbReference>
<evidence type="ECO:0000259" key="4">
    <source>
        <dbReference type="SMART" id="SM00967"/>
    </source>
</evidence>
<proteinExistence type="inferred from homology"/>
<reference evidence="5 6" key="1">
    <citation type="journal article" date="2021" name="Int. J. Syst. Evol. Microbiol.">
        <title>Reticulibacter mediterranei gen. nov., sp. nov., within the new family Reticulibacteraceae fam. nov., and Ktedonospora formicarum gen. nov., sp. nov., Ktedonobacter robiniae sp. nov., Dictyobacter formicarum sp. nov. and Dictyobacter arantiisoli sp. nov., belonging to the class Ktedonobacteria.</title>
        <authorList>
            <person name="Yabe S."/>
            <person name="Zheng Y."/>
            <person name="Wang C.M."/>
            <person name="Sakai Y."/>
            <person name="Abe K."/>
            <person name="Yokota A."/>
            <person name="Donadio S."/>
            <person name="Cavaletti L."/>
            <person name="Monciardini P."/>
        </authorList>
    </citation>
    <scope>NUCLEOTIDE SEQUENCE [LARGE SCALE GENOMIC DNA]</scope>
    <source>
        <strain evidence="5 6">SOSP1-30</strain>
    </source>
</reference>
<evidence type="ECO:0000256" key="2">
    <source>
        <dbReference type="ARBA" id="ARBA00022603"/>
    </source>
</evidence>
<keyword evidence="2 5" id="KW-0489">Methyltransferase</keyword>
<evidence type="ECO:0000256" key="1">
    <source>
        <dbReference type="ARBA" id="ARBA00007228"/>
    </source>
</evidence>
<dbReference type="PANTHER" id="PTHR43191">
    <property type="entry name" value="RRNA METHYLTRANSFERASE 3"/>
    <property type="match status" value="1"/>
</dbReference>
<dbReference type="EMBL" id="BNJG01000001">
    <property type="protein sequence ID" value="GHO53697.1"/>
    <property type="molecule type" value="Genomic_DNA"/>
</dbReference>
<dbReference type="PANTHER" id="PTHR43191:SF2">
    <property type="entry name" value="RRNA METHYLTRANSFERASE 3, MITOCHONDRIAL"/>
    <property type="match status" value="1"/>
</dbReference>
<comment type="similarity">
    <text evidence="1">Belongs to the class IV-like SAM-binding methyltransferase superfamily. RNA methyltransferase TrmH family.</text>
</comment>
<keyword evidence="6" id="KW-1185">Reference proteome</keyword>
<dbReference type="InterPro" id="IPR051259">
    <property type="entry name" value="rRNA_Methyltransferase"/>
</dbReference>
<dbReference type="CDD" id="cd18095">
    <property type="entry name" value="SpoU-like_rRNA-MTase"/>
    <property type="match status" value="1"/>
</dbReference>
<dbReference type="GO" id="GO:0032259">
    <property type="term" value="P:methylation"/>
    <property type="evidence" value="ECO:0007669"/>
    <property type="project" value="UniProtKB-KW"/>
</dbReference>
<dbReference type="Gene3D" id="3.40.1280.10">
    <property type="match status" value="1"/>
</dbReference>
<evidence type="ECO:0000256" key="3">
    <source>
        <dbReference type="ARBA" id="ARBA00022679"/>
    </source>
</evidence>
<dbReference type="Pfam" id="PF22435">
    <property type="entry name" value="MRM3-like_sub_bind"/>
    <property type="match status" value="1"/>
</dbReference>
<feature type="domain" description="RNA 2-O ribose methyltransferase substrate binding" evidence="4">
    <location>
        <begin position="31"/>
        <end position="111"/>
    </location>
</feature>
<accession>A0ABQ3UMR0</accession>
<dbReference type="RefSeq" id="WP_201370487.1">
    <property type="nucleotide sequence ID" value="NZ_BNJG01000001.1"/>
</dbReference>
<name>A0ABQ3UMR0_9CHLR</name>
<dbReference type="InterPro" id="IPR029064">
    <property type="entry name" value="Ribosomal_eL30-like_sf"/>
</dbReference>
<protein>
    <submittedName>
        <fullName evidence="5">rRNA methyltransferase</fullName>
    </submittedName>
</protein>
<dbReference type="SUPFAM" id="SSF55315">
    <property type="entry name" value="L30e-like"/>
    <property type="match status" value="1"/>
</dbReference>
<dbReference type="InterPro" id="IPR001537">
    <property type="entry name" value="SpoU_MeTrfase"/>
</dbReference>
<comment type="caution">
    <text evidence="5">The sequence shown here is derived from an EMBL/GenBank/DDBJ whole genome shotgun (WGS) entry which is preliminary data.</text>
</comment>
<evidence type="ECO:0000313" key="6">
    <source>
        <dbReference type="Proteomes" id="UP000654345"/>
    </source>
</evidence>
<organism evidence="5 6">
    <name type="scientific">Ktedonobacter robiniae</name>
    <dbReference type="NCBI Taxonomy" id="2778365"/>
    <lineage>
        <taxon>Bacteria</taxon>
        <taxon>Bacillati</taxon>
        <taxon>Chloroflexota</taxon>
        <taxon>Ktedonobacteria</taxon>
        <taxon>Ktedonobacterales</taxon>
        <taxon>Ktedonobacteraceae</taxon>
        <taxon>Ktedonobacter</taxon>
    </lineage>
</organism>
<evidence type="ECO:0000313" key="5">
    <source>
        <dbReference type="EMBL" id="GHO53697.1"/>
    </source>
</evidence>
<dbReference type="SUPFAM" id="SSF75217">
    <property type="entry name" value="alpha/beta knot"/>
    <property type="match status" value="1"/>
</dbReference>